<proteinExistence type="predicted"/>
<organism evidence="1 2">
    <name type="scientific">Daedalea quercina L-15889</name>
    <dbReference type="NCBI Taxonomy" id="1314783"/>
    <lineage>
        <taxon>Eukaryota</taxon>
        <taxon>Fungi</taxon>
        <taxon>Dikarya</taxon>
        <taxon>Basidiomycota</taxon>
        <taxon>Agaricomycotina</taxon>
        <taxon>Agaricomycetes</taxon>
        <taxon>Polyporales</taxon>
        <taxon>Fomitopsis</taxon>
    </lineage>
</organism>
<reference evidence="1 2" key="1">
    <citation type="journal article" date="2016" name="Mol. Biol. Evol.">
        <title>Comparative Genomics of Early-Diverging Mushroom-Forming Fungi Provides Insights into the Origins of Lignocellulose Decay Capabilities.</title>
        <authorList>
            <person name="Nagy L.G."/>
            <person name="Riley R."/>
            <person name="Tritt A."/>
            <person name="Adam C."/>
            <person name="Daum C."/>
            <person name="Floudas D."/>
            <person name="Sun H."/>
            <person name="Yadav J.S."/>
            <person name="Pangilinan J."/>
            <person name="Larsson K.H."/>
            <person name="Matsuura K."/>
            <person name="Barry K."/>
            <person name="Labutti K."/>
            <person name="Kuo R."/>
            <person name="Ohm R.A."/>
            <person name="Bhattacharya S.S."/>
            <person name="Shirouzu T."/>
            <person name="Yoshinaga Y."/>
            <person name="Martin F.M."/>
            <person name="Grigoriev I.V."/>
            <person name="Hibbett D.S."/>
        </authorList>
    </citation>
    <scope>NUCLEOTIDE SEQUENCE [LARGE SCALE GENOMIC DNA]</scope>
    <source>
        <strain evidence="1 2">L-15889</strain>
    </source>
</reference>
<dbReference type="EMBL" id="KV429046">
    <property type="protein sequence ID" value="KZT71408.1"/>
    <property type="molecule type" value="Genomic_DNA"/>
</dbReference>
<evidence type="ECO:0000313" key="1">
    <source>
        <dbReference type="EMBL" id="KZT71408.1"/>
    </source>
</evidence>
<protein>
    <submittedName>
        <fullName evidence="1">Uncharacterized protein</fullName>
    </submittedName>
</protein>
<dbReference type="STRING" id="1314783.A0A165S1B2"/>
<dbReference type="AlphaFoldDB" id="A0A165S1B2"/>
<dbReference type="OrthoDB" id="3215905at2759"/>
<name>A0A165S1B2_9APHY</name>
<gene>
    <name evidence="1" type="ORF">DAEQUDRAFT_763993</name>
</gene>
<keyword evidence="2" id="KW-1185">Reference proteome</keyword>
<accession>A0A165S1B2</accession>
<sequence>MPLIPSELEAKKHYFGLPSCPVLVARTGANPLGGFWRFFIASGGADSKVFLVTARYVIFKPDKDDNKTYERKNASAPREDVVVLGDEAYKSLVRSIMVEIVNKGISLQTFKKRLEAIEGKEGTRFDRERTQVQSGITTAEEAIEELTKLHEEAKRWEKLDDRVIGHVVYAPPITLSADPDGYTEDFALIEIDTSRFDASNIKSNCIDLGTKISDADFTRMMYPDATTPHTIIPYDSKSGTFSAKGISGSVVVDARDRIGSLLTGRDGATQRLDPTFVTPIDFLMKRIKAWKDTRLAHLNPQLY</sequence>
<dbReference type="Proteomes" id="UP000076727">
    <property type="component" value="Unassembled WGS sequence"/>
</dbReference>
<evidence type="ECO:0000313" key="2">
    <source>
        <dbReference type="Proteomes" id="UP000076727"/>
    </source>
</evidence>